<accession>A0A645GJI4</accession>
<reference evidence="1" key="1">
    <citation type="submission" date="2019-08" db="EMBL/GenBank/DDBJ databases">
        <authorList>
            <person name="Kucharzyk K."/>
            <person name="Murdoch R.W."/>
            <person name="Higgins S."/>
            <person name="Loffler F."/>
        </authorList>
    </citation>
    <scope>NUCLEOTIDE SEQUENCE</scope>
</reference>
<name>A0A645GJI4_9ZZZZ</name>
<comment type="caution">
    <text evidence="1">The sequence shown here is derived from an EMBL/GenBank/DDBJ whole genome shotgun (WGS) entry which is preliminary data.</text>
</comment>
<proteinExistence type="predicted"/>
<protein>
    <submittedName>
        <fullName evidence="1">Uncharacterized protein</fullName>
    </submittedName>
</protein>
<dbReference type="EMBL" id="VSSQ01075371">
    <property type="protein sequence ID" value="MPN25989.1"/>
    <property type="molecule type" value="Genomic_DNA"/>
</dbReference>
<sequence>MLEGVSIDIAFAQRFVRQNVIVKRDQLNVQTVFFFSYFLRDFCNLLLCANNNAHFDVIRIFFILTATHKCQRTDQGSNCRKGFEFERHAYFLFLMSL</sequence>
<organism evidence="1">
    <name type="scientific">bioreactor metagenome</name>
    <dbReference type="NCBI Taxonomy" id="1076179"/>
    <lineage>
        <taxon>unclassified sequences</taxon>
        <taxon>metagenomes</taxon>
        <taxon>ecological metagenomes</taxon>
    </lineage>
</organism>
<dbReference type="AlphaFoldDB" id="A0A645GJI4"/>
<evidence type="ECO:0000313" key="1">
    <source>
        <dbReference type="EMBL" id="MPN25989.1"/>
    </source>
</evidence>
<gene>
    <name evidence="1" type="ORF">SDC9_173411</name>
</gene>